<feature type="transmembrane region" description="Helical" evidence="2">
    <location>
        <begin position="364"/>
        <end position="383"/>
    </location>
</feature>
<organism evidence="3 4">
    <name type="scientific">Leishmania panamensis</name>
    <dbReference type="NCBI Taxonomy" id="5679"/>
    <lineage>
        <taxon>Eukaryota</taxon>
        <taxon>Discoba</taxon>
        <taxon>Euglenozoa</taxon>
        <taxon>Kinetoplastea</taxon>
        <taxon>Metakinetoplastina</taxon>
        <taxon>Trypanosomatida</taxon>
        <taxon>Trypanosomatidae</taxon>
        <taxon>Leishmaniinae</taxon>
        <taxon>Leishmania</taxon>
        <taxon>Leishmania guyanensis species complex</taxon>
    </lineage>
</organism>
<sequence>MSQVARVKKMFDDISSFSEEDLSDDKAMQDKVKVLPQTYSAQHVDPALRGVTTFATTSVHEVHSDGDTNAFALKLASGFQHLAEPESARGDAEQVTMVARVSISLTPKQSPRVAPSTPPPAQALVQVKSPSAIMRAHQQPASTQPGTSSPKRSALGNDSAYSTPTALSHRQEWREEVEDVVGPRKADAGKASSRKDRRYSSPDVYNSHGKKGSGGTAVMGAEGTPSAQYREKERREVVPLSTMENRGERYSTQYRSDDSENYEMQEQYTPVSMNQATAAQIGYRRPEYTAHCGAHAGPCQVPNSDDSADDDFPCTYYIFPRLNPAFADYQGSRTTGAAVKRGEMMPPNVVERYFAYLMVTDIRIVVYLVVLFLSVVLVVVSILTSQLDIVNNACLTYWGYKNNCDSSSYTITRRLYPCAGIRHHLGAGAAFSIITLVVYLVNFIAVIIVVFCLKESPHTISLKSRMVVSALGCVTVVAQLISWAVVARIYNANYCPIGELAYGVGFGLNLSSWVMNIIGVTLVLAAPTISVDYHL</sequence>
<dbReference type="VEuPathDB" id="TriTrypDB:LPMP_281500"/>
<keyword evidence="2" id="KW-0472">Membrane</keyword>
<accession>A0A088RUU1</accession>
<proteinExistence type="predicted"/>
<reference evidence="3 4" key="1">
    <citation type="journal article" date="2015" name="Sci. Rep.">
        <title>The genome of Leishmania panamensis: insights into genomics of the L. (Viannia) subgenus.</title>
        <authorList>
            <person name="Llanes A."/>
            <person name="Restrepo C.M."/>
            <person name="Vecchio G.D."/>
            <person name="Anguizola F.J."/>
            <person name="Lleonart R."/>
        </authorList>
    </citation>
    <scope>NUCLEOTIDE SEQUENCE [LARGE SCALE GENOMIC DNA]</scope>
    <source>
        <strain evidence="3 4">MHOM/PA/94/PSC-1</strain>
    </source>
</reference>
<dbReference type="PANTHER" id="PTHR33297:SF6">
    <property type="entry name" value="AMASTIN-LIKE PROTEIN"/>
    <property type="match status" value="1"/>
</dbReference>
<protein>
    <submittedName>
        <fullName evidence="3">Amastin-like protein, putative</fullName>
    </submittedName>
</protein>
<keyword evidence="2" id="KW-0812">Transmembrane</keyword>
<keyword evidence="4" id="KW-1185">Reference proteome</keyword>
<evidence type="ECO:0000256" key="2">
    <source>
        <dbReference type="SAM" id="Phobius"/>
    </source>
</evidence>
<keyword evidence="2" id="KW-1133">Transmembrane helix</keyword>
<dbReference type="KEGG" id="lpan:LPMP_281500"/>
<dbReference type="eggNOG" id="ENOG502S908">
    <property type="taxonomic scope" value="Eukaryota"/>
</dbReference>
<dbReference type="EMBL" id="CP009397">
    <property type="protein sequence ID" value="AIN99783.1"/>
    <property type="molecule type" value="Genomic_DNA"/>
</dbReference>
<evidence type="ECO:0000256" key="1">
    <source>
        <dbReference type="SAM" id="MobiDB-lite"/>
    </source>
</evidence>
<feature type="compositionally biased region" description="Polar residues" evidence="1">
    <location>
        <begin position="159"/>
        <end position="168"/>
    </location>
</feature>
<feature type="transmembrane region" description="Helical" evidence="2">
    <location>
        <begin position="429"/>
        <end position="453"/>
    </location>
</feature>
<feature type="transmembrane region" description="Helical" evidence="2">
    <location>
        <begin position="510"/>
        <end position="531"/>
    </location>
</feature>
<dbReference type="AlphaFoldDB" id="A0A088RUU1"/>
<feature type="transmembrane region" description="Helical" evidence="2">
    <location>
        <begin position="465"/>
        <end position="490"/>
    </location>
</feature>
<dbReference type="OrthoDB" id="266115at2759"/>
<feature type="region of interest" description="Disordered" evidence="1">
    <location>
        <begin position="134"/>
        <end position="234"/>
    </location>
</feature>
<gene>
    <name evidence="3" type="ORF">LPMP_281500</name>
</gene>
<evidence type="ECO:0000313" key="4">
    <source>
        <dbReference type="Proteomes" id="UP000063063"/>
    </source>
</evidence>
<dbReference type="GeneID" id="22576595"/>
<dbReference type="Proteomes" id="UP000063063">
    <property type="component" value="Chromosome 28"/>
</dbReference>
<dbReference type="PANTHER" id="PTHR33297">
    <property type="entry name" value="AMASTIN-LIKE SURFACE PROTEIN-LIKE PROTEIN-RELATED"/>
    <property type="match status" value="1"/>
</dbReference>
<evidence type="ECO:0000313" key="3">
    <source>
        <dbReference type="EMBL" id="AIN99783.1"/>
    </source>
</evidence>
<dbReference type="RefSeq" id="XP_010700490.1">
    <property type="nucleotide sequence ID" value="XM_010702188.1"/>
</dbReference>
<feature type="compositionally biased region" description="Polar residues" evidence="1">
    <location>
        <begin position="139"/>
        <end position="151"/>
    </location>
</feature>
<name>A0A088RUU1_LEIPA</name>
<dbReference type="Pfam" id="PF07344">
    <property type="entry name" value="Amastin"/>
    <property type="match status" value="1"/>
</dbReference>
<dbReference type="VEuPathDB" id="TriTrypDB:LPAL13_280021000"/>
<dbReference type="InterPro" id="IPR009944">
    <property type="entry name" value="Amastin"/>
</dbReference>